<evidence type="ECO:0000313" key="9">
    <source>
        <dbReference type="Proteomes" id="UP000285744"/>
    </source>
</evidence>
<protein>
    <submittedName>
        <fullName evidence="8">Glycoside hydrolase family 68 protein</fullName>
    </submittedName>
</protein>
<comment type="caution">
    <text evidence="8">The sequence shown here is derived from an EMBL/GenBank/DDBJ whole genome shotgun (WGS) entry which is preliminary data.</text>
</comment>
<evidence type="ECO:0000256" key="7">
    <source>
        <dbReference type="SAM" id="SignalP"/>
    </source>
</evidence>
<keyword evidence="8" id="KW-0378">Hydrolase</keyword>
<dbReference type="GO" id="GO:0050053">
    <property type="term" value="F:levansucrase activity"/>
    <property type="evidence" value="ECO:0007669"/>
    <property type="project" value="InterPro"/>
</dbReference>
<dbReference type="EMBL" id="RAQQ01000061">
    <property type="protein sequence ID" value="RKF19455.1"/>
    <property type="molecule type" value="Genomic_DNA"/>
</dbReference>
<organism evidence="8 9">
    <name type="scientific">Micromonospora globbae</name>
    <dbReference type="NCBI Taxonomy" id="1894969"/>
    <lineage>
        <taxon>Bacteria</taxon>
        <taxon>Bacillati</taxon>
        <taxon>Actinomycetota</taxon>
        <taxon>Actinomycetes</taxon>
        <taxon>Micromonosporales</taxon>
        <taxon>Micromonosporaceae</taxon>
        <taxon>Micromonospora</taxon>
    </lineage>
</organism>
<keyword evidence="4" id="KW-0106">Calcium</keyword>
<sequence length="502" mass="55042">MHIKRSARAAAAILAALLLIPSAATAASAAATTPGTVAPQPQALGSSHTQDAYSPYANYTSKWTRADAQQILAQSNPNVAPGQNSLPRRLTMPEIPVDFPIMTDQAGRQVWVWDTWPLTDGRGNQYSYKGWTVIFSLTADPYAGYTFDDRHTHARISYWFHRASDETAPWIYGGHLFADGASPGTAEWSGSTRIFEGNRIKTFYTSMRFDPAPTTAKITMSEGRIQADDSGVWFTGFSRHNILLEPDGRWYQTGAQNPFFSFRDPFTFTDPARPGKTFMVFEGNTAGVRGEYQCQQSDLGNSGETPADVTARGANFQLANIGLAVADNRELTRWHFLPPILSANCVNDQTERPQFVIRKVGNRWKYYLFTISHAFTYAAGLRGPDGVYGFVGNGIRSDFQPLNRGGLALGNPTDLNISSTDSRQNPRQFQAYSHYVMPGGLVESFIDNVEGRRGGTLAPTVKMDITGTRTAVDRSVGDGGLLGYGYIPANTDISPPGGFVRR</sequence>
<feature type="binding site" evidence="4">
    <location>
        <position position="264"/>
    </location>
    <ligand>
        <name>Ca(2+)</name>
        <dbReference type="ChEBI" id="CHEBI:29108"/>
        <label>1</label>
    </ligand>
</feature>
<dbReference type="OrthoDB" id="3359526at2"/>
<dbReference type="CDD" id="cd08997">
    <property type="entry name" value="GH68"/>
    <property type="match status" value="1"/>
</dbReference>
<feature type="binding site" evidence="4">
    <location>
        <position position="348"/>
    </location>
    <ligand>
        <name>Ca(2+)</name>
        <dbReference type="ChEBI" id="CHEBI:29108"/>
        <label>1</label>
    </ligand>
</feature>
<dbReference type="GO" id="GO:0046872">
    <property type="term" value="F:metal ion binding"/>
    <property type="evidence" value="ECO:0007669"/>
    <property type="project" value="UniProtKB-KW"/>
</dbReference>
<feature type="binding site" evidence="4">
    <location>
        <position position="293"/>
    </location>
    <ligand>
        <name>Ca(2+)</name>
        <dbReference type="ChEBI" id="CHEBI:29108"/>
        <label>1</label>
    </ligand>
</feature>
<feature type="site" description="Transition state stabilizer" evidence="5">
    <location>
        <position position="264"/>
    </location>
</feature>
<feature type="binding site" evidence="3">
    <location>
        <begin position="349"/>
        <end position="351"/>
    </location>
    <ligand>
        <name>substrate</name>
    </ligand>
</feature>
<feature type="active site" description="Nucleophile" evidence="2">
    <location>
        <position position="114"/>
    </location>
</feature>
<reference evidence="8 9" key="1">
    <citation type="journal article" date="2018" name="Int. J. Syst. Evol. Microbiol.">
        <title>Micromonospora globbae sp. nov., an endophytic actinomycete isolated from roots of Globba winitii C. H. Wright.</title>
        <authorList>
            <person name="Kuncharoen N."/>
            <person name="Pittayakhajonwut P."/>
            <person name="Tanasupawat S."/>
        </authorList>
    </citation>
    <scope>NUCLEOTIDE SEQUENCE [LARGE SCALE GENOMIC DNA]</scope>
    <source>
        <strain evidence="8 9">WPS1-2</strain>
    </source>
</reference>
<evidence type="ECO:0000256" key="2">
    <source>
        <dbReference type="PIRSR" id="PIRSR603469-1"/>
    </source>
</evidence>
<feature type="binding site" evidence="3">
    <location>
        <position position="189"/>
    </location>
    <ligand>
        <name>substrate</name>
    </ligand>
</feature>
<gene>
    <name evidence="8" type="ORF">D7I43_31915</name>
</gene>
<keyword evidence="7" id="KW-0732">Signal</keyword>
<evidence type="ECO:0000256" key="6">
    <source>
        <dbReference type="RuleBase" id="RU361220"/>
    </source>
</evidence>
<feature type="signal peptide" evidence="7">
    <location>
        <begin position="1"/>
        <end position="26"/>
    </location>
</feature>
<evidence type="ECO:0000256" key="4">
    <source>
        <dbReference type="PIRSR" id="PIRSR603469-3"/>
    </source>
</evidence>
<dbReference type="RefSeq" id="WP_120332275.1">
    <property type="nucleotide sequence ID" value="NZ_RAQQ01000061.1"/>
</dbReference>
<dbReference type="InterPro" id="IPR003469">
    <property type="entry name" value="Glyco_hydro_68"/>
</dbReference>
<dbReference type="Pfam" id="PF02435">
    <property type="entry name" value="Glyco_hydro_68"/>
    <property type="match status" value="1"/>
</dbReference>
<evidence type="ECO:0000256" key="5">
    <source>
        <dbReference type="PIRSR" id="PIRSR603469-4"/>
    </source>
</evidence>
<dbReference type="Proteomes" id="UP000285744">
    <property type="component" value="Unassembled WGS sequence"/>
</dbReference>
<feature type="active site" description="Proton donor/acceptor" evidence="2">
    <location>
        <position position="351"/>
    </location>
</feature>
<keyword evidence="4" id="KW-0479">Metal-binding</keyword>
<evidence type="ECO:0000256" key="3">
    <source>
        <dbReference type="PIRSR" id="PIRSR603469-2"/>
    </source>
</evidence>
<feature type="binding site" evidence="3">
    <location>
        <position position="113"/>
    </location>
    <ligand>
        <name>substrate</name>
    </ligand>
</feature>
<dbReference type="GO" id="GO:0009758">
    <property type="term" value="P:carbohydrate utilization"/>
    <property type="evidence" value="ECO:0007669"/>
    <property type="project" value="InterPro"/>
</dbReference>
<feature type="chain" id="PRO_5039420511" evidence="7">
    <location>
        <begin position="27"/>
        <end position="502"/>
    </location>
</feature>
<dbReference type="InterPro" id="IPR023296">
    <property type="entry name" value="Glyco_hydro_beta-prop_sf"/>
</dbReference>
<name>A0A420EFH4_9ACTN</name>
<proteinExistence type="inferred from homology"/>
<accession>A0A420EFH4</accession>
<dbReference type="SUPFAM" id="SSF75005">
    <property type="entry name" value="Arabinanase/levansucrase/invertase"/>
    <property type="match status" value="1"/>
</dbReference>
<dbReference type="AlphaFoldDB" id="A0A420EFH4"/>
<dbReference type="Gene3D" id="2.115.10.20">
    <property type="entry name" value="Glycosyl hydrolase domain, family 43"/>
    <property type="match status" value="1"/>
</dbReference>
<comment type="similarity">
    <text evidence="1 6">Belongs to the glycosyl hydrolase 68 family.</text>
</comment>
<dbReference type="GO" id="GO:0016787">
    <property type="term" value="F:hydrolase activity"/>
    <property type="evidence" value="ECO:0007669"/>
    <property type="project" value="UniProtKB-KW"/>
</dbReference>
<evidence type="ECO:0000256" key="1">
    <source>
        <dbReference type="ARBA" id="ARBA00006775"/>
    </source>
</evidence>
<comment type="cofactor">
    <cofactor evidence="4">
        <name>Ca(2+)</name>
        <dbReference type="ChEBI" id="CHEBI:29108"/>
    </cofactor>
</comment>
<evidence type="ECO:0000313" key="8">
    <source>
        <dbReference type="EMBL" id="RKF19455.1"/>
    </source>
</evidence>